<organism evidence="2 3">
    <name type="scientific">Brachybacterium nesterenkovii</name>
    <dbReference type="NCBI Taxonomy" id="47847"/>
    <lineage>
        <taxon>Bacteria</taxon>
        <taxon>Bacillati</taxon>
        <taxon>Actinomycetota</taxon>
        <taxon>Actinomycetes</taxon>
        <taxon>Micrococcales</taxon>
        <taxon>Dermabacteraceae</taxon>
        <taxon>Brachybacterium</taxon>
    </lineage>
</organism>
<sequence length="152" mass="15759">MSAADPVLLRERLSPSAPVVLVAAALGAVFGVILVPLSLIAAVVVAVVLAVAAAVGVVLLSPEVVVARSELRAGPASIDPALLGAPEVLDREAWELAMGQDFEPLAYHCTRGWMHGGVRVPVLDPEDPAPAWVIASRRPEQLALALDAARRA</sequence>
<dbReference type="EMBL" id="FWFG01000030">
    <property type="protein sequence ID" value="SLM89453.1"/>
    <property type="molecule type" value="Genomic_DNA"/>
</dbReference>
<name>A0A1X6WVS1_9MICO</name>
<dbReference type="Proteomes" id="UP000195981">
    <property type="component" value="Unassembled WGS sequence"/>
</dbReference>
<dbReference type="InterPro" id="IPR021443">
    <property type="entry name" value="DUF3093"/>
</dbReference>
<dbReference type="RefSeq" id="WP_087102753.1">
    <property type="nucleotide sequence ID" value="NZ_FWFG01000030.1"/>
</dbReference>
<protein>
    <submittedName>
        <fullName evidence="2">Membrane protein</fullName>
    </submittedName>
</protein>
<reference evidence="2 3" key="1">
    <citation type="submission" date="2017-02" db="EMBL/GenBank/DDBJ databases">
        <authorList>
            <person name="Peterson S.W."/>
        </authorList>
    </citation>
    <scope>NUCLEOTIDE SEQUENCE [LARGE SCALE GENOMIC DNA]</scope>
    <source>
        <strain evidence="2 3">CIP104813</strain>
    </source>
</reference>
<gene>
    <name evidence="2" type="ORF">FM110_03640</name>
</gene>
<accession>A0A1X6WVS1</accession>
<proteinExistence type="predicted"/>
<keyword evidence="1" id="KW-0812">Transmembrane</keyword>
<feature type="transmembrane region" description="Helical" evidence="1">
    <location>
        <begin position="12"/>
        <end position="33"/>
    </location>
</feature>
<dbReference type="AlphaFoldDB" id="A0A1X6WVS1"/>
<dbReference type="Pfam" id="PF11292">
    <property type="entry name" value="DUF3093"/>
    <property type="match status" value="1"/>
</dbReference>
<feature type="transmembrane region" description="Helical" evidence="1">
    <location>
        <begin position="39"/>
        <end position="60"/>
    </location>
</feature>
<evidence type="ECO:0000313" key="3">
    <source>
        <dbReference type="Proteomes" id="UP000195981"/>
    </source>
</evidence>
<keyword evidence="3" id="KW-1185">Reference proteome</keyword>
<keyword evidence="1" id="KW-0472">Membrane</keyword>
<keyword evidence="1" id="KW-1133">Transmembrane helix</keyword>
<evidence type="ECO:0000256" key="1">
    <source>
        <dbReference type="SAM" id="Phobius"/>
    </source>
</evidence>
<evidence type="ECO:0000313" key="2">
    <source>
        <dbReference type="EMBL" id="SLM89453.1"/>
    </source>
</evidence>
<dbReference type="OrthoDB" id="3217020at2"/>